<keyword evidence="3" id="KW-1003">Cell membrane</keyword>
<dbReference type="PANTHER" id="PTHR24221">
    <property type="entry name" value="ATP-BINDING CASSETTE SUB-FAMILY B"/>
    <property type="match status" value="1"/>
</dbReference>
<dbReference type="GO" id="GO:0005886">
    <property type="term" value="C:plasma membrane"/>
    <property type="evidence" value="ECO:0007669"/>
    <property type="project" value="UniProtKB-SubCell"/>
</dbReference>
<evidence type="ECO:0000256" key="4">
    <source>
        <dbReference type="ARBA" id="ARBA00022692"/>
    </source>
</evidence>
<evidence type="ECO:0000256" key="9">
    <source>
        <dbReference type="ARBA" id="ARBA00061644"/>
    </source>
</evidence>
<keyword evidence="14" id="KW-1185">Reference proteome</keyword>
<dbReference type="HOGENOM" id="CLU_000604_84_3_11"/>
<dbReference type="SUPFAM" id="SSF90123">
    <property type="entry name" value="ABC transporter transmembrane region"/>
    <property type="match status" value="1"/>
</dbReference>
<feature type="domain" description="ABC transmembrane type-1" evidence="12">
    <location>
        <begin position="14"/>
        <end position="295"/>
    </location>
</feature>
<evidence type="ECO:0000256" key="5">
    <source>
        <dbReference type="ARBA" id="ARBA00022741"/>
    </source>
</evidence>
<dbReference type="PROSITE" id="PS50929">
    <property type="entry name" value="ABC_TM1F"/>
    <property type="match status" value="1"/>
</dbReference>
<dbReference type="EMBL" id="CP002343">
    <property type="protein sequence ID" value="ADU49136.1"/>
    <property type="molecule type" value="Genomic_DNA"/>
</dbReference>
<dbReference type="Gene3D" id="1.20.1560.10">
    <property type="entry name" value="ABC transporter type 1, transmembrane domain"/>
    <property type="match status" value="1"/>
</dbReference>
<dbReference type="Gene3D" id="3.40.50.300">
    <property type="entry name" value="P-loop containing nucleotide triphosphate hydrolases"/>
    <property type="match status" value="1"/>
</dbReference>
<dbReference type="InterPro" id="IPR039421">
    <property type="entry name" value="Type_1_exporter"/>
</dbReference>
<reference evidence="13 14" key="1">
    <citation type="journal article" date="2010" name="Stand. Genomic Sci.">
        <title>Complete genome sequence of Intrasporangium calvum type strain (7 KIP).</title>
        <authorList>
            <person name="Del Rio T.G."/>
            <person name="Chertkov O."/>
            <person name="Yasawong M."/>
            <person name="Lucas S."/>
            <person name="Deshpande S."/>
            <person name="Cheng J.F."/>
            <person name="Detter C."/>
            <person name="Tapia R."/>
            <person name="Han C."/>
            <person name="Goodwin L."/>
            <person name="Pitluck S."/>
            <person name="Liolios K."/>
            <person name="Ivanova N."/>
            <person name="Mavromatis K."/>
            <person name="Pati A."/>
            <person name="Chen A."/>
            <person name="Palaniappan K."/>
            <person name="Land M."/>
            <person name="Hauser L."/>
            <person name="Chang Y.J."/>
            <person name="Jeffries C.D."/>
            <person name="Rohde M."/>
            <person name="Pukall R."/>
            <person name="Sikorski J."/>
            <person name="Goker M."/>
            <person name="Woyke T."/>
            <person name="Bristow J."/>
            <person name="Eisen J.A."/>
            <person name="Markowitz V."/>
            <person name="Hugenholtz P."/>
            <person name="Kyrpides N.C."/>
            <person name="Klenk H.P."/>
            <person name="Lapidus A."/>
        </authorList>
    </citation>
    <scope>NUCLEOTIDE SEQUENCE [LARGE SCALE GENOMIC DNA]</scope>
    <source>
        <strain evidence="14">ATCC 23552 / DSM 43043 / JCM 3097 / NBRC 12989 / 7 KIP</strain>
    </source>
</reference>
<keyword evidence="2" id="KW-0813">Transport</keyword>
<dbReference type="PROSITE" id="PS00211">
    <property type="entry name" value="ABC_TRANSPORTER_1"/>
    <property type="match status" value="1"/>
</dbReference>
<feature type="transmembrane region" description="Helical" evidence="10">
    <location>
        <begin position="49"/>
        <end position="70"/>
    </location>
</feature>
<comment type="subcellular location">
    <subcellularLocation>
        <location evidence="1">Cell membrane</location>
        <topology evidence="1">Multi-pass membrane protein</topology>
    </subcellularLocation>
</comment>
<evidence type="ECO:0000256" key="1">
    <source>
        <dbReference type="ARBA" id="ARBA00004651"/>
    </source>
</evidence>
<dbReference type="KEGG" id="ica:Intca_2631"/>
<organism evidence="13 14">
    <name type="scientific">Intrasporangium calvum (strain ATCC 23552 / DSM 43043 / JCM 3097 / NBRC 12989 / NCIMB 10167 / NRRL B-3866 / 7 KIP)</name>
    <dbReference type="NCBI Taxonomy" id="710696"/>
    <lineage>
        <taxon>Bacteria</taxon>
        <taxon>Bacillati</taxon>
        <taxon>Actinomycetota</taxon>
        <taxon>Actinomycetes</taxon>
        <taxon>Micrococcales</taxon>
        <taxon>Intrasporangiaceae</taxon>
        <taxon>Intrasporangium</taxon>
    </lineage>
</organism>
<dbReference type="eggNOG" id="COG1132">
    <property type="taxonomic scope" value="Bacteria"/>
</dbReference>
<comment type="similarity">
    <text evidence="9">Belongs to the ABC transporter superfamily. Lipid exporter (TC 3.A.1.106) family.</text>
</comment>
<evidence type="ECO:0000256" key="7">
    <source>
        <dbReference type="ARBA" id="ARBA00022989"/>
    </source>
</evidence>
<dbReference type="PANTHER" id="PTHR24221:SF654">
    <property type="entry name" value="ATP-BINDING CASSETTE SUB-FAMILY B MEMBER 6"/>
    <property type="match status" value="1"/>
</dbReference>
<dbReference type="Pfam" id="PF00005">
    <property type="entry name" value="ABC_tran"/>
    <property type="match status" value="1"/>
</dbReference>
<name>E6S8H4_INTC7</name>
<dbReference type="GO" id="GO:0140359">
    <property type="term" value="F:ABC-type transporter activity"/>
    <property type="evidence" value="ECO:0007669"/>
    <property type="project" value="InterPro"/>
</dbReference>
<dbReference type="InterPro" id="IPR003593">
    <property type="entry name" value="AAA+_ATPase"/>
</dbReference>
<dbReference type="InterPro" id="IPR017871">
    <property type="entry name" value="ABC_transporter-like_CS"/>
</dbReference>
<feature type="transmembrane region" description="Helical" evidence="10">
    <location>
        <begin position="124"/>
        <end position="147"/>
    </location>
</feature>
<gene>
    <name evidence="13" type="ordered locus">Intca_2631</name>
</gene>
<dbReference type="InterPro" id="IPR011527">
    <property type="entry name" value="ABC1_TM_dom"/>
</dbReference>
<keyword evidence="6" id="KW-0067">ATP-binding</keyword>
<dbReference type="SUPFAM" id="SSF52540">
    <property type="entry name" value="P-loop containing nucleoside triphosphate hydrolases"/>
    <property type="match status" value="1"/>
</dbReference>
<dbReference type="FunFam" id="3.40.50.300:FF:000299">
    <property type="entry name" value="ABC transporter ATP-binding protein/permease"/>
    <property type="match status" value="1"/>
</dbReference>
<dbReference type="STRING" id="710696.Intca_2631"/>
<evidence type="ECO:0000256" key="6">
    <source>
        <dbReference type="ARBA" id="ARBA00022840"/>
    </source>
</evidence>
<feature type="transmembrane region" description="Helical" evidence="10">
    <location>
        <begin position="153"/>
        <end position="173"/>
    </location>
</feature>
<evidence type="ECO:0000256" key="2">
    <source>
        <dbReference type="ARBA" id="ARBA00022448"/>
    </source>
</evidence>
<proteinExistence type="inferred from homology"/>
<keyword evidence="8 10" id="KW-0472">Membrane</keyword>
<keyword evidence="5" id="KW-0547">Nucleotide-binding</keyword>
<evidence type="ECO:0000259" key="11">
    <source>
        <dbReference type="PROSITE" id="PS50893"/>
    </source>
</evidence>
<keyword evidence="7 10" id="KW-1133">Transmembrane helix</keyword>
<dbReference type="GO" id="GO:0034040">
    <property type="term" value="F:ATPase-coupled lipid transmembrane transporter activity"/>
    <property type="evidence" value="ECO:0007669"/>
    <property type="project" value="TreeGrafter"/>
</dbReference>
<evidence type="ECO:0000313" key="13">
    <source>
        <dbReference type="EMBL" id="ADU49136.1"/>
    </source>
</evidence>
<evidence type="ECO:0000256" key="3">
    <source>
        <dbReference type="ARBA" id="ARBA00022475"/>
    </source>
</evidence>
<dbReference type="GO" id="GO:0016887">
    <property type="term" value="F:ATP hydrolysis activity"/>
    <property type="evidence" value="ECO:0007669"/>
    <property type="project" value="InterPro"/>
</dbReference>
<protein>
    <submittedName>
        <fullName evidence="13">ABC transporter related protein</fullName>
    </submittedName>
</protein>
<dbReference type="PROSITE" id="PS50893">
    <property type="entry name" value="ABC_TRANSPORTER_2"/>
    <property type="match status" value="1"/>
</dbReference>
<evidence type="ECO:0000259" key="12">
    <source>
        <dbReference type="PROSITE" id="PS50929"/>
    </source>
</evidence>
<feature type="domain" description="ABC transporter" evidence="11">
    <location>
        <begin position="328"/>
        <end position="562"/>
    </location>
</feature>
<dbReference type="InterPro" id="IPR027417">
    <property type="entry name" value="P-loop_NTPase"/>
</dbReference>
<keyword evidence="4 10" id="KW-0812">Transmembrane</keyword>
<dbReference type="Proteomes" id="UP000008914">
    <property type="component" value="Chromosome"/>
</dbReference>
<accession>E6S8H4</accession>
<dbReference type="SMART" id="SM00382">
    <property type="entry name" value="AAA"/>
    <property type="match status" value="1"/>
</dbReference>
<feature type="transmembrane region" description="Helical" evidence="10">
    <location>
        <begin position="242"/>
        <end position="275"/>
    </location>
</feature>
<evidence type="ECO:0000256" key="10">
    <source>
        <dbReference type="SAM" id="Phobius"/>
    </source>
</evidence>
<evidence type="ECO:0000256" key="8">
    <source>
        <dbReference type="ARBA" id="ARBA00023136"/>
    </source>
</evidence>
<dbReference type="InterPro" id="IPR003439">
    <property type="entry name" value="ABC_transporter-like_ATP-bd"/>
</dbReference>
<dbReference type="InterPro" id="IPR036640">
    <property type="entry name" value="ABC1_TM_sf"/>
</dbReference>
<sequence>MAAFRGRMTLLAGVSFLGALLEAFFLVIVTGLGMALVSGVPTVGPFMGHSIAMGSALVLGAFVLVVRVILNLWAVRISARLTAHVTTEQRLIASHAYLGASWDVQEAEPAGRLQELLTTFVNRVTGAVTVLTQAITALLSLIAFLAASVAVDSLSTLAVVGVLSLVGTVLVPLRRGIRRRSGELAISNLAFSNAVAELGALGLEMQTFGVQTRFADRIDALTRQATERQRQVQTLSGAMSPIYISVAYAALLVGIAILGLAGFSNLTAVGAIMLLMLRSLNYGQQLASAWGALAAHAPFLDRLESTVEAYRASTASGGVSVPDAVTPLEARGVDFAYRMDQPTLTGVNFQIEAGEIIGVVGPSGAGKSTLAQLVLGLRDPKRGAVLACGVDLRKVDRAWWSSRVAFVAQDAKLFTGTLAENLRFFRDGIDNETLRRAAHQANILTEIGALPLGFDTHLGERGGALSGGQRQRLSIARALAGDPEIIVLDEPTSALDGISERLIRDTLAALKGQVTVIIIAHRMSTLDICDRIMVIERGRMTAFDSPDALRRDSGFYQNAMATAGIMPDQRA</sequence>
<evidence type="ECO:0000313" key="14">
    <source>
        <dbReference type="Proteomes" id="UP000008914"/>
    </source>
</evidence>
<dbReference type="AlphaFoldDB" id="E6S8H4"/>
<dbReference type="GO" id="GO:0005524">
    <property type="term" value="F:ATP binding"/>
    <property type="evidence" value="ECO:0007669"/>
    <property type="project" value="UniProtKB-KW"/>
</dbReference>